<name>U4UBP8_DENPD</name>
<evidence type="ECO:0000256" key="4">
    <source>
        <dbReference type="ARBA" id="ARBA00022741"/>
    </source>
</evidence>
<dbReference type="SMART" id="SM00173">
    <property type="entry name" value="RAS"/>
    <property type="match status" value="1"/>
</dbReference>
<dbReference type="FunFam" id="3.40.50.300:FF:000077">
    <property type="entry name" value="Probable DNA repair helicase RAD25"/>
    <property type="match status" value="1"/>
</dbReference>
<dbReference type="SMART" id="SM00174">
    <property type="entry name" value="RHO"/>
    <property type="match status" value="1"/>
</dbReference>
<evidence type="ECO:0000256" key="9">
    <source>
        <dbReference type="ARBA" id="ARBA00022907"/>
    </source>
</evidence>
<gene>
    <name evidence="25" type="ORF">D910_04755</name>
</gene>
<dbReference type="GO" id="GO:0051017">
    <property type="term" value="P:actin filament bundle assembly"/>
    <property type="evidence" value="ECO:0007669"/>
    <property type="project" value="UniProtKB-ARBA"/>
</dbReference>
<dbReference type="CDD" id="cd18789">
    <property type="entry name" value="SF2_C_XPB"/>
    <property type="match status" value="1"/>
</dbReference>
<keyword evidence="11" id="KW-0342">GTP-binding</keyword>
<evidence type="ECO:0000256" key="21">
    <source>
        <dbReference type="ARBA" id="ARBA00048988"/>
    </source>
</evidence>
<evidence type="ECO:0000256" key="14">
    <source>
        <dbReference type="ARBA" id="ARBA00023242"/>
    </source>
</evidence>
<evidence type="ECO:0000256" key="8">
    <source>
        <dbReference type="ARBA" id="ARBA00022840"/>
    </source>
</evidence>
<dbReference type="GO" id="GO:0007520">
    <property type="term" value="P:myoblast fusion"/>
    <property type="evidence" value="ECO:0007669"/>
    <property type="project" value="UniProtKB-ARBA"/>
</dbReference>
<dbReference type="PANTHER" id="PTHR11274">
    <property type="entry name" value="RAD25/XP-B DNA REPAIR HELICASE"/>
    <property type="match status" value="1"/>
</dbReference>
<dbReference type="InterPro" id="IPR032438">
    <property type="entry name" value="ERCC3_RAD25_C"/>
</dbReference>
<dbReference type="OrthoDB" id="8830751at2759"/>
<proteinExistence type="inferred from homology"/>
<comment type="catalytic activity">
    <reaction evidence="17">
        <text>Couples ATP hydrolysis with the unwinding of duplex DNA by translocating in the 3'-5' direction.</text>
        <dbReference type="EC" id="5.6.2.4"/>
    </reaction>
</comment>
<dbReference type="GO" id="GO:0035099">
    <property type="term" value="P:hemocyte migration"/>
    <property type="evidence" value="ECO:0007669"/>
    <property type="project" value="UniProtKB-ARBA"/>
</dbReference>
<dbReference type="GO" id="GO:0008078">
    <property type="term" value="P:mesodermal cell migration"/>
    <property type="evidence" value="ECO:0007669"/>
    <property type="project" value="UniProtKB-ARBA"/>
</dbReference>
<dbReference type="GO" id="GO:0046843">
    <property type="term" value="P:dorsal appendage formation"/>
    <property type="evidence" value="ECO:0007669"/>
    <property type="project" value="UniProtKB-ARBA"/>
</dbReference>
<accession>U4UBP8</accession>
<dbReference type="InterPro" id="IPR014001">
    <property type="entry name" value="Helicase_ATP-bd"/>
</dbReference>
<evidence type="ECO:0000256" key="13">
    <source>
        <dbReference type="ARBA" id="ARBA00023235"/>
    </source>
</evidence>
<dbReference type="InterPro" id="IPR005225">
    <property type="entry name" value="Small_GTP-bd"/>
</dbReference>
<evidence type="ECO:0000256" key="2">
    <source>
        <dbReference type="ARBA" id="ARBA00006637"/>
    </source>
</evidence>
<dbReference type="CDD" id="cd01871">
    <property type="entry name" value="Rac1_like"/>
    <property type="match status" value="1"/>
</dbReference>
<dbReference type="EMBL" id="KB631941">
    <property type="protein sequence ID" value="ERL87360.1"/>
    <property type="molecule type" value="Genomic_DNA"/>
</dbReference>
<dbReference type="SMART" id="SM00175">
    <property type="entry name" value="RAB"/>
    <property type="match status" value="1"/>
</dbReference>
<feature type="region of interest" description="Disordered" evidence="22">
    <location>
        <begin position="730"/>
        <end position="754"/>
    </location>
</feature>
<evidence type="ECO:0000256" key="10">
    <source>
        <dbReference type="ARBA" id="ARBA00023125"/>
    </source>
</evidence>
<dbReference type="GO" id="GO:1903391">
    <property type="term" value="P:regulation of adherens junction organization"/>
    <property type="evidence" value="ECO:0007669"/>
    <property type="project" value="UniProtKB-ARBA"/>
</dbReference>
<dbReference type="GO" id="GO:0000112">
    <property type="term" value="C:nucleotide-excision repair factor 3 complex"/>
    <property type="evidence" value="ECO:0007669"/>
    <property type="project" value="TreeGrafter"/>
</dbReference>
<evidence type="ECO:0000256" key="15">
    <source>
        <dbReference type="ARBA" id="ARBA00023288"/>
    </source>
</evidence>
<dbReference type="GO" id="GO:0007435">
    <property type="term" value="P:salivary gland morphogenesis"/>
    <property type="evidence" value="ECO:0007669"/>
    <property type="project" value="UniProtKB-ARBA"/>
</dbReference>
<evidence type="ECO:0000256" key="18">
    <source>
        <dbReference type="ARBA" id="ARBA00034808"/>
    </source>
</evidence>
<dbReference type="NCBIfam" id="TIGR00603">
    <property type="entry name" value="rad25"/>
    <property type="match status" value="1"/>
</dbReference>
<evidence type="ECO:0000256" key="1">
    <source>
        <dbReference type="ARBA" id="ARBA00004123"/>
    </source>
</evidence>
<evidence type="ECO:0000256" key="5">
    <source>
        <dbReference type="ARBA" id="ARBA00022763"/>
    </source>
</evidence>
<dbReference type="GO" id="GO:0019901">
    <property type="term" value="F:protein kinase binding"/>
    <property type="evidence" value="ECO:0007669"/>
    <property type="project" value="UniProtKB-ARBA"/>
</dbReference>
<keyword evidence="7" id="KW-0347">Helicase</keyword>
<dbReference type="NCBIfam" id="TIGR00231">
    <property type="entry name" value="small_GTP"/>
    <property type="match status" value="1"/>
</dbReference>
<organism evidence="25 26">
    <name type="scientific">Dendroctonus ponderosae</name>
    <name type="common">Mountain pine beetle</name>
    <dbReference type="NCBI Taxonomy" id="77166"/>
    <lineage>
        <taxon>Eukaryota</taxon>
        <taxon>Metazoa</taxon>
        <taxon>Ecdysozoa</taxon>
        <taxon>Arthropoda</taxon>
        <taxon>Hexapoda</taxon>
        <taxon>Insecta</taxon>
        <taxon>Pterygota</taxon>
        <taxon>Neoptera</taxon>
        <taxon>Endopterygota</taxon>
        <taxon>Coleoptera</taxon>
        <taxon>Polyphaga</taxon>
        <taxon>Cucujiformia</taxon>
        <taxon>Curculionidae</taxon>
        <taxon>Scolytinae</taxon>
        <taxon>Dendroctonus</taxon>
    </lineage>
</organism>
<feature type="domain" description="Helicase ATP-binding" evidence="23">
    <location>
        <begin position="331"/>
        <end position="492"/>
    </location>
</feature>
<dbReference type="Proteomes" id="UP000030742">
    <property type="component" value="Unassembled WGS sequence"/>
</dbReference>
<dbReference type="PROSITE" id="PS51420">
    <property type="entry name" value="RHO"/>
    <property type="match status" value="1"/>
</dbReference>
<dbReference type="GO" id="GO:0003924">
    <property type="term" value="F:GTPase activity"/>
    <property type="evidence" value="ECO:0007669"/>
    <property type="project" value="InterPro"/>
</dbReference>
<dbReference type="PANTHER" id="PTHR11274:SF0">
    <property type="entry name" value="GENERAL TRANSCRIPTION AND DNA REPAIR FACTOR IIH HELICASE SUBUNIT XPB"/>
    <property type="match status" value="1"/>
</dbReference>
<feature type="compositionally biased region" description="Acidic residues" evidence="22">
    <location>
        <begin position="23"/>
        <end position="39"/>
    </location>
</feature>
<evidence type="ECO:0000256" key="3">
    <source>
        <dbReference type="ARBA" id="ARBA00022481"/>
    </source>
</evidence>
<keyword evidence="8" id="KW-0067">ATP-binding</keyword>
<evidence type="ECO:0000256" key="7">
    <source>
        <dbReference type="ARBA" id="ARBA00022806"/>
    </source>
</evidence>
<evidence type="ECO:0000259" key="23">
    <source>
        <dbReference type="PROSITE" id="PS51192"/>
    </source>
</evidence>
<dbReference type="GO" id="GO:0050770">
    <property type="term" value="P:regulation of axonogenesis"/>
    <property type="evidence" value="ECO:0007669"/>
    <property type="project" value="UniProtKB-ARBA"/>
</dbReference>
<dbReference type="InterPro" id="IPR001161">
    <property type="entry name" value="XPB/Ssl2"/>
</dbReference>
<dbReference type="GO" id="GO:0003677">
    <property type="term" value="F:DNA binding"/>
    <property type="evidence" value="ECO:0007669"/>
    <property type="project" value="UniProtKB-KW"/>
</dbReference>
<evidence type="ECO:0000313" key="25">
    <source>
        <dbReference type="EMBL" id="ERL87360.1"/>
    </source>
</evidence>
<dbReference type="STRING" id="77166.U4UBP8"/>
<dbReference type="InterPro" id="IPR001806">
    <property type="entry name" value="Small_GTPase"/>
</dbReference>
<keyword evidence="9" id="KW-0581">Phagocytosis</keyword>
<dbReference type="PROSITE" id="PS51194">
    <property type="entry name" value="HELICASE_CTER"/>
    <property type="match status" value="1"/>
</dbReference>
<keyword evidence="6" id="KW-0378">Hydrolase</keyword>
<dbReference type="InterPro" id="IPR001650">
    <property type="entry name" value="Helicase_C-like"/>
</dbReference>
<dbReference type="InterPro" id="IPR006935">
    <property type="entry name" value="Helicase/UvrB_N"/>
</dbReference>
<evidence type="ECO:0000256" key="12">
    <source>
        <dbReference type="ARBA" id="ARBA00023204"/>
    </source>
</evidence>
<dbReference type="InterPro" id="IPR050615">
    <property type="entry name" value="ATP-dep_DNA_Helicase"/>
</dbReference>
<dbReference type="GO" id="GO:0006289">
    <property type="term" value="P:nucleotide-excision repair"/>
    <property type="evidence" value="ECO:0007669"/>
    <property type="project" value="InterPro"/>
</dbReference>
<comment type="subcellular location">
    <subcellularLocation>
        <location evidence="1">Nucleus</location>
    </subcellularLocation>
</comment>
<dbReference type="PRINTS" id="PR00851">
    <property type="entry name" value="XRODRMPGMNTB"/>
</dbReference>
<dbReference type="GO" id="GO:0005524">
    <property type="term" value="F:ATP binding"/>
    <property type="evidence" value="ECO:0007669"/>
    <property type="project" value="UniProtKB-KW"/>
</dbReference>
<keyword evidence="3" id="KW-0488">Methylation</keyword>
<dbReference type="FunFam" id="3.40.50.300:FF:000117">
    <property type="entry name" value="Putative DNA repair helicase rad25"/>
    <property type="match status" value="1"/>
</dbReference>
<keyword evidence="10" id="KW-0238">DNA-binding</keyword>
<reference evidence="25 26" key="1">
    <citation type="journal article" date="2013" name="Genome Biol.">
        <title>Draft genome of the mountain pine beetle, Dendroctonus ponderosae Hopkins, a major forest pest.</title>
        <authorList>
            <person name="Keeling C.I."/>
            <person name="Yuen M.M."/>
            <person name="Liao N.Y."/>
            <person name="Docking T.R."/>
            <person name="Chan S.K."/>
            <person name="Taylor G.A."/>
            <person name="Palmquist D.L."/>
            <person name="Jackman S.D."/>
            <person name="Nguyen A."/>
            <person name="Li M."/>
            <person name="Henderson H."/>
            <person name="Janes J.K."/>
            <person name="Zhao Y."/>
            <person name="Pandoh P."/>
            <person name="Moore R."/>
            <person name="Sperling F.A."/>
            <person name="Huber D.P."/>
            <person name="Birol I."/>
            <person name="Jones S.J."/>
            <person name="Bohlmann J."/>
        </authorList>
    </citation>
    <scope>NUCLEOTIDE SEQUENCE</scope>
</reference>
<dbReference type="GO" id="GO:0006911">
    <property type="term" value="P:phagocytosis, engulfment"/>
    <property type="evidence" value="ECO:0007669"/>
    <property type="project" value="UniProtKB-ARBA"/>
</dbReference>
<evidence type="ECO:0000313" key="26">
    <source>
        <dbReference type="Proteomes" id="UP000030742"/>
    </source>
</evidence>
<feature type="domain" description="Helicase C-terminal" evidence="24">
    <location>
        <begin position="546"/>
        <end position="701"/>
    </location>
</feature>
<evidence type="ECO:0000256" key="20">
    <source>
        <dbReference type="ARBA" id="ARBA00044810"/>
    </source>
</evidence>
<keyword evidence="4" id="KW-0547">Nucleotide-binding</keyword>
<dbReference type="PROSITE" id="PS51419">
    <property type="entry name" value="RAB"/>
    <property type="match status" value="1"/>
</dbReference>
<keyword evidence="14" id="KW-0539">Nucleus</keyword>
<dbReference type="GO" id="GO:0008258">
    <property type="term" value="P:head involution"/>
    <property type="evidence" value="ECO:0007669"/>
    <property type="project" value="UniProtKB-ARBA"/>
</dbReference>
<dbReference type="EC" id="5.6.2.4" evidence="18"/>
<dbReference type="GO" id="GO:0030032">
    <property type="term" value="P:lamellipodium assembly"/>
    <property type="evidence" value="ECO:0007669"/>
    <property type="project" value="UniProtKB-ARBA"/>
</dbReference>
<keyword evidence="16" id="KW-0636">Prenylation</keyword>
<dbReference type="GO" id="GO:0090303">
    <property type="term" value="P:positive regulation of wound healing"/>
    <property type="evidence" value="ECO:0007669"/>
    <property type="project" value="UniProtKB-ARBA"/>
</dbReference>
<dbReference type="GO" id="GO:0006367">
    <property type="term" value="P:transcription initiation at RNA polymerase II promoter"/>
    <property type="evidence" value="ECO:0007669"/>
    <property type="project" value="InterPro"/>
</dbReference>
<dbReference type="FunFam" id="3.40.50.300:FF:000088">
    <property type="entry name" value="Ras-related C3 botulinum toxin substrate 1"/>
    <property type="match status" value="1"/>
</dbReference>
<sequence length="1146" mass="129567">MGPPKRSGYKADRASRKRKKEEEETWAADEEEATADGEEAAVPNAAARDAEKSDEKVQEDEFGAKDYRLQMELKPDNASRPLWVAPNGHIFLESFSPVYKHAHDFLIAISEPVCRPEHIHEYKLTAYSLYAAVSVGLQTNDIVEYLKRLSKTTVPEGIIEFIRLCTLSYGKVKLVLKHNKYFVESPFPEILQKLLKDPVIQECRLRRNVEGDAEDEMITQVQEKKNIPSFGAKPGPSTEAGAEATNVPDDITNFYEKMDNEDEEDEANLQTVSFEVNQEKIEVIQKRCIELEHPLLAEYDFRNDTVNPDINIDLRPSAVLRPYQEKSLRKMFGNGRARSGVIVLPCGAGKSLVGVTACCTVRKRALLLCNSGVSVEQWKQQFKMWSTADDSMICRFTSEAKDKPMGCSVLVTTYSMITHTQKRSWEAEQTMKWLQEQEWGIMVLDEVHTIPAKMFRRVLTIVQSHCKLGLTATLLREDDKIADLNFLIGPKLYEANWLELQKKGFIARVQCAEVWCPMTPEFYREYLVCKTSKRLLLYVMNPQKFQATQYLIRYHERRGDKTIVFSDNVFALKHYAIKMNKPYIYGPTTQSERIQILQNFKFNPKVNTIFVSKVADTSFDLPEANVLIQISSHGGSRRQEAQRLGRILRAKKGAIAEEYNAFFYTLVSQDTMEMNYSRKRQRFLVNQGYSYKVITKLAGMDKEPDMMYKTREEQGQLLQQVLAASDIDCEDERMPGEGGPRGGPGNRRSGHLGSMSGADDAVYYEFRKTANTNKHPLPDGGLTDKYGIVELQGDLKSQSETAFEGKFIGDLHYTKQGQPLLIIGHHLLYGKEVKMEQPIALLEKNRNDRGDTEYQIYSFNDAAPLPLAALFPKSPPLLRAIGTKLGHLLKGPEFGKFQQQNPGGVSPVNLEAHTTQIQPPSPVVSSGNQAIYVYDRCHRFIAGLALLLTPHTPKFCAIKCVVVGDGAVGKTCLLISYTTNAFPGEYIPTVFDNYSANVMVDGKPINLGLWDTAGQEDYDRLRPLSYPQTDVFLICFSLVNPASFENVRAKWYPEVRHHCPNTPIILVGTKLDLREDKITIEKLKDKKLAPITYPQGLAMAKEISAVKYLECSALTQKGLKTVFDEAIRAVLCPVMPPKPKRRCTLL</sequence>
<dbReference type="PROSITE" id="PS51421">
    <property type="entry name" value="RAS"/>
    <property type="match status" value="1"/>
</dbReference>
<dbReference type="GO" id="GO:0043138">
    <property type="term" value="F:3'-5' DNA helicase activity"/>
    <property type="evidence" value="ECO:0007669"/>
    <property type="project" value="UniProtKB-EC"/>
</dbReference>
<dbReference type="GO" id="GO:0007394">
    <property type="term" value="P:dorsal closure, elongation of leading edge cells"/>
    <property type="evidence" value="ECO:0007669"/>
    <property type="project" value="UniProtKB-ARBA"/>
</dbReference>
<dbReference type="AlphaFoldDB" id="U4UBP8"/>
<evidence type="ECO:0000256" key="19">
    <source>
        <dbReference type="ARBA" id="ARBA00044799"/>
    </source>
</evidence>
<evidence type="ECO:0000256" key="11">
    <source>
        <dbReference type="ARBA" id="ARBA00023134"/>
    </source>
</evidence>
<keyword evidence="5" id="KW-0227">DNA damage</keyword>
<dbReference type="InterPro" id="IPR027417">
    <property type="entry name" value="P-loop_NTPase"/>
</dbReference>
<evidence type="ECO:0000256" key="17">
    <source>
        <dbReference type="ARBA" id="ARBA00034617"/>
    </source>
</evidence>
<dbReference type="Gene3D" id="3.40.50.300">
    <property type="entry name" value="P-loop containing nucleotide triphosphate hydrolases"/>
    <property type="match status" value="3"/>
</dbReference>
<dbReference type="GO" id="GO:0005525">
    <property type="term" value="F:GTP binding"/>
    <property type="evidence" value="ECO:0007669"/>
    <property type="project" value="UniProtKB-KW"/>
</dbReference>
<dbReference type="SUPFAM" id="SSF52540">
    <property type="entry name" value="P-loop containing nucleoside triphosphate hydrolases"/>
    <property type="match status" value="3"/>
</dbReference>
<dbReference type="PROSITE" id="PS51192">
    <property type="entry name" value="HELICASE_ATP_BIND_1"/>
    <property type="match status" value="1"/>
</dbReference>
<dbReference type="CDD" id="cd18029">
    <property type="entry name" value="DEXHc_XPB"/>
    <property type="match status" value="1"/>
</dbReference>
<evidence type="ECO:0000256" key="16">
    <source>
        <dbReference type="ARBA" id="ARBA00023289"/>
    </source>
</evidence>
<keyword evidence="13" id="KW-0413">Isomerase</keyword>
<dbReference type="Pfam" id="PF13625">
    <property type="entry name" value="Helicase_C_3"/>
    <property type="match status" value="1"/>
</dbReference>
<evidence type="ECO:0000256" key="6">
    <source>
        <dbReference type="ARBA" id="ARBA00022801"/>
    </source>
</evidence>
<dbReference type="GO" id="GO:0005675">
    <property type="term" value="C:transcription factor TFIIH holo complex"/>
    <property type="evidence" value="ECO:0007669"/>
    <property type="project" value="TreeGrafter"/>
</dbReference>
<dbReference type="GO" id="GO:0007254">
    <property type="term" value="P:JNK cascade"/>
    <property type="evidence" value="ECO:0007669"/>
    <property type="project" value="UniProtKB-ARBA"/>
</dbReference>
<dbReference type="SMART" id="SM00176">
    <property type="entry name" value="RAN"/>
    <property type="match status" value="1"/>
</dbReference>
<protein>
    <recommendedName>
        <fullName evidence="19">General transcription and DNA repair factor IIH helicase/translocase subunit XPB</fullName>
        <ecNumber evidence="18">5.6.2.4</ecNumber>
    </recommendedName>
    <alternativeName>
        <fullName evidence="20">DNA 3'-5' helicase/translocase XPB</fullName>
    </alternativeName>
</protein>
<keyword evidence="15" id="KW-0449">Lipoprotein</keyword>
<dbReference type="SMART" id="SM00490">
    <property type="entry name" value="HELICc"/>
    <property type="match status" value="1"/>
</dbReference>
<dbReference type="Pfam" id="PF16203">
    <property type="entry name" value="ERCC3_RAD25_C"/>
    <property type="match status" value="1"/>
</dbReference>
<feature type="compositionally biased region" description="Gly residues" evidence="22">
    <location>
        <begin position="736"/>
        <end position="745"/>
    </location>
</feature>
<dbReference type="GO" id="GO:0035011">
    <property type="term" value="P:melanotic encapsulation of foreign target"/>
    <property type="evidence" value="ECO:0007669"/>
    <property type="project" value="UniProtKB-ARBA"/>
</dbReference>
<dbReference type="GO" id="GO:0097550">
    <property type="term" value="C:transcription preinitiation complex"/>
    <property type="evidence" value="ECO:0007669"/>
    <property type="project" value="TreeGrafter"/>
</dbReference>
<comment type="similarity">
    <text evidence="2">Belongs to the helicase family. RAD25/XPB subfamily.</text>
</comment>
<dbReference type="SMART" id="SM00487">
    <property type="entry name" value="DEXDc"/>
    <property type="match status" value="1"/>
</dbReference>
<dbReference type="GO" id="GO:0007390">
    <property type="term" value="P:germ-band shortening"/>
    <property type="evidence" value="ECO:0007669"/>
    <property type="project" value="UniProtKB-ARBA"/>
</dbReference>
<evidence type="ECO:0000256" key="22">
    <source>
        <dbReference type="SAM" id="MobiDB-lite"/>
    </source>
</evidence>
<dbReference type="InterPro" id="IPR032830">
    <property type="entry name" value="XPB/Ssl2_N"/>
</dbReference>
<evidence type="ECO:0000259" key="24">
    <source>
        <dbReference type="PROSITE" id="PS51194"/>
    </source>
</evidence>
<keyword evidence="12" id="KW-0234">DNA repair</keyword>
<comment type="catalytic activity">
    <reaction evidence="21">
        <text>ATP + H2O = ADP + phosphate + H(+)</text>
        <dbReference type="Rhea" id="RHEA:13065"/>
        <dbReference type="ChEBI" id="CHEBI:15377"/>
        <dbReference type="ChEBI" id="CHEBI:15378"/>
        <dbReference type="ChEBI" id="CHEBI:30616"/>
        <dbReference type="ChEBI" id="CHEBI:43474"/>
        <dbReference type="ChEBI" id="CHEBI:456216"/>
        <dbReference type="EC" id="5.6.2.4"/>
    </reaction>
</comment>
<dbReference type="Pfam" id="PF00071">
    <property type="entry name" value="Ras"/>
    <property type="match status" value="1"/>
</dbReference>
<feature type="region of interest" description="Disordered" evidence="22">
    <location>
        <begin position="1"/>
        <end position="61"/>
    </location>
</feature>
<dbReference type="GO" id="GO:0007426">
    <property type="term" value="P:tracheal outgrowth, open tracheal system"/>
    <property type="evidence" value="ECO:0007669"/>
    <property type="project" value="UniProtKB-ARBA"/>
</dbReference>
<dbReference type="Pfam" id="PF04851">
    <property type="entry name" value="ResIII"/>
    <property type="match status" value="1"/>
</dbReference>